<keyword evidence="3" id="KW-1185">Reference proteome</keyword>
<evidence type="ECO:0000256" key="1">
    <source>
        <dbReference type="SAM" id="MobiDB-lite"/>
    </source>
</evidence>
<dbReference type="AlphaFoldDB" id="A0A2A2EXF0"/>
<evidence type="ECO:0000313" key="3">
    <source>
        <dbReference type="Proteomes" id="UP000218896"/>
    </source>
</evidence>
<protein>
    <recommendedName>
        <fullName evidence="4">DUF2946 domain-containing protein</fullName>
    </recommendedName>
</protein>
<feature type="region of interest" description="Disordered" evidence="1">
    <location>
        <begin position="98"/>
        <end position="118"/>
    </location>
</feature>
<evidence type="ECO:0000313" key="2">
    <source>
        <dbReference type="EMBL" id="PAU77047.1"/>
    </source>
</evidence>
<gene>
    <name evidence="2" type="ORF">CK501_15110</name>
</gene>
<dbReference type="EMBL" id="NSKD01000010">
    <property type="protein sequence ID" value="PAU77047.1"/>
    <property type="molecule type" value="Genomic_DNA"/>
</dbReference>
<sequence length="118" mass="12418">MHSNKSWFSIFLIIALVLSPVVAGAGTMGGLMMGTMHSDQKMDCEGADAELRNLSPEQRACADGDGARGCCVSCVACALSLAFPLDLEAVSRPIAGHTFSPPRTDLESELQPPRAHSS</sequence>
<reference evidence="2 3" key="1">
    <citation type="submission" date="2017-08" db="EMBL/GenBank/DDBJ databases">
        <title>Halovibrio sewagensis sp. nov., isolated from wastewater of high salinity.</title>
        <authorList>
            <person name="Dong X."/>
            <person name="Zhang G."/>
        </authorList>
    </citation>
    <scope>NUCLEOTIDE SEQUENCE [LARGE SCALE GENOMIC DNA]</scope>
    <source>
        <strain evidence="2 3">YL5-2</strain>
    </source>
</reference>
<dbReference type="Proteomes" id="UP000218896">
    <property type="component" value="Unassembled WGS sequence"/>
</dbReference>
<accession>A0A2A2EXF0</accession>
<comment type="caution">
    <text evidence="2">The sequence shown here is derived from an EMBL/GenBank/DDBJ whole genome shotgun (WGS) entry which is preliminary data.</text>
</comment>
<organism evidence="2 3">
    <name type="scientific">Halovibrio salipaludis</name>
    <dbReference type="NCBI Taxonomy" id="2032626"/>
    <lineage>
        <taxon>Bacteria</taxon>
        <taxon>Pseudomonadati</taxon>
        <taxon>Pseudomonadota</taxon>
        <taxon>Gammaproteobacteria</taxon>
        <taxon>Oceanospirillales</taxon>
        <taxon>Halomonadaceae</taxon>
        <taxon>Halovibrio</taxon>
    </lineage>
</organism>
<proteinExistence type="predicted"/>
<name>A0A2A2EXF0_9GAMM</name>
<evidence type="ECO:0008006" key="4">
    <source>
        <dbReference type="Google" id="ProtNLM"/>
    </source>
</evidence>